<name>A0AA36IZR0_9DINO</name>
<organism evidence="3 4">
    <name type="scientific">Effrenium voratum</name>
    <dbReference type="NCBI Taxonomy" id="2562239"/>
    <lineage>
        <taxon>Eukaryota</taxon>
        <taxon>Sar</taxon>
        <taxon>Alveolata</taxon>
        <taxon>Dinophyceae</taxon>
        <taxon>Suessiales</taxon>
        <taxon>Symbiodiniaceae</taxon>
        <taxon>Effrenium</taxon>
    </lineage>
</organism>
<dbReference type="PROSITE" id="PS51419">
    <property type="entry name" value="RAB"/>
    <property type="match status" value="1"/>
</dbReference>
<dbReference type="NCBIfam" id="TIGR00231">
    <property type="entry name" value="small_GTP"/>
    <property type="match status" value="1"/>
</dbReference>
<evidence type="ECO:0000313" key="3">
    <source>
        <dbReference type="EMBL" id="CAJ1396970.1"/>
    </source>
</evidence>
<protein>
    <submittedName>
        <fullName evidence="3">Uncharacterized protein</fullName>
    </submittedName>
</protein>
<keyword evidence="4" id="KW-1185">Reference proteome</keyword>
<dbReference type="InterPro" id="IPR027417">
    <property type="entry name" value="P-loop_NTPase"/>
</dbReference>
<evidence type="ECO:0000256" key="1">
    <source>
        <dbReference type="ARBA" id="ARBA00022741"/>
    </source>
</evidence>
<dbReference type="SMART" id="SM00175">
    <property type="entry name" value="RAB"/>
    <property type="match status" value="1"/>
</dbReference>
<proteinExistence type="predicted"/>
<sequence>MALRPSYKDMRLKAFAVFFFRNQVVLVGDTGTGKSSLVLRFARWTFHPDLLPTLALDYQVLKVHVSDETTRLKLWDTAGQERFRSLIPAYLAGADVAVVVYDITKPESFSASRHWVEEIQKELGPDGALLALVGNKADLEASRAVATEEARRQSEALGAIFLETSAKTGENVKELFQKIGELLPARPRPQKLQAITACEEDEPRTHVGRARPPGVAWLGGLYRGTRLGLGSRHFSRCSLLGRPHSLQRKDAACLRKRPCEMNPRIAECLWSHDLAKALYTCRSFCSSLKGPAREAEPAKARVPNWSGTEQNRIELQAVRRVLLPARPEGAVDLRGFPLQTAVCWDAPADLSAIQAHDLEEEADGSESLLAEDQGLQPEDGALRSPVWRAPGGAERRTMRMQLRWFPEGSALCQEGGCSLYLVAVPDADAAAESTAATFELRVGSMRRVLRHDFSACPQWGCAHFGPLDVELAGTADTRVMLQVTLLELPSAFSLRYTPSEKIAWRVDRWRAKQRFGAAAYVSEALLLARCPEVRLLVGLGPDDSTDLVGPWPSRRPVACEPLALFASAQSGLSCRFALEAGGRRRVFFHRFTLMAAFAGRRCFLGRAQDAEEDDALEVSLEILDSRPTGDEEEPDTLPAV</sequence>
<evidence type="ECO:0000256" key="2">
    <source>
        <dbReference type="ARBA" id="ARBA00023134"/>
    </source>
</evidence>
<dbReference type="FunFam" id="3.40.50.300:FF:000808">
    <property type="entry name" value="Small GTP-binding protein, putative"/>
    <property type="match status" value="1"/>
</dbReference>
<dbReference type="PROSITE" id="PS51420">
    <property type="entry name" value="RHO"/>
    <property type="match status" value="1"/>
</dbReference>
<dbReference type="SMART" id="SM00174">
    <property type="entry name" value="RHO"/>
    <property type="match status" value="1"/>
</dbReference>
<accession>A0AA36IZR0</accession>
<dbReference type="SMART" id="SM00176">
    <property type="entry name" value="RAN"/>
    <property type="match status" value="1"/>
</dbReference>
<dbReference type="Proteomes" id="UP001178507">
    <property type="component" value="Unassembled WGS sequence"/>
</dbReference>
<dbReference type="AlphaFoldDB" id="A0AA36IZR0"/>
<dbReference type="InterPro" id="IPR050227">
    <property type="entry name" value="Rab"/>
</dbReference>
<dbReference type="GO" id="GO:0003924">
    <property type="term" value="F:GTPase activity"/>
    <property type="evidence" value="ECO:0007669"/>
    <property type="project" value="InterPro"/>
</dbReference>
<keyword evidence="1" id="KW-0547">Nucleotide-binding</keyword>
<dbReference type="Gene3D" id="3.40.50.300">
    <property type="entry name" value="P-loop containing nucleotide triphosphate hydrolases"/>
    <property type="match status" value="1"/>
</dbReference>
<dbReference type="InterPro" id="IPR005225">
    <property type="entry name" value="Small_GTP-bd"/>
</dbReference>
<dbReference type="PANTHER" id="PTHR47977">
    <property type="entry name" value="RAS-RELATED PROTEIN RAB"/>
    <property type="match status" value="1"/>
</dbReference>
<gene>
    <name evidence="3" type="ORF">EVOR1521_LOCUS21089</name>
</gene>
<dbReference type="SUPFAM" id="SSF52540">
    <property type="entry name" value="P-loop containing nucleoside triphosphate hydrolases"/>
    <property type="match status" value="1"/>
</dbReference>
<dbReference type="EMBL" id="CAUJNA010003249">
    <property type="protein sequence ID" value="CAJ1396970.1"/>
    <property type="molecule type" value="Genomic_DNA"/>
</dbReference>
<dbReference type="PROSITE" id="PS51421">
    <property type="entry name" value="RAS"/>
    <property type="match status" value="1"/>
</dbReference>
<dbReference type="InterPro" id="IPR001806">
    <property type="entry name" value="Small_GTPase"/>
</dbReference>
<dbReference type="Pfam" id="PF00071">
    <property type="entry name" value="Ras"/>
    <property type="match status" value="1"/>
</dbReference>
<comment type="caution">
    <text evidence="3">The sequence shown here is derived from an EMBL/GenBank/DDBJ whole genome shotgun (WGS) entry which is preliminary data.</text>
</comment>
<dbReference type="GO" id="GO:0005525">
    <property type="term" value="F:GTP binding"/>
    <property type="evidence" value="ECO:0007669"/>
    <property type="project" value="UniProtKB-KW"/>
</dbReference>
<keyword evidence="2" id="KW-0342">GTP-binding</keyword>
<reference evidence="3" key="1">
    <citation type="submission" date="2023-08" db="EMBL/GenBank/DDBJ databases">
        <authorList>
            <person name="Chen Y."/>
            <person name="Shah S."/>
            <person name="Dougan E. K."/>
            <person name="Thang M."/>
            <person name="Chan C."/>
        </authorList>
    </citation>
    <scope>NUCLEOTIDE SEQUENCE</scope>
</reference>
<dbReference type="SMART" id="SM00173">
    <property type="entry name" value="RAS"/>
    <property type="match status" value="1"/>
</dbReference>
<dbReference type="PRINTS" id="PR00449">
    <property type="entry name" value="RASTRNSFRMNG"/>
</dbReference>
<evidence type="ECO:0000313" key="4">
    <source>
        <dbReference type="Proteomes" id="UP001178507"/>
    </source>
</evidence>